<feature type="compositionally biased region" description="Acidic residues" evidence="1">
    <location>
        <begin position="196"/>
        <end position="213"/>
    </location>
</feature>
<evidence type="ECO:0000313" key="4">
    <source>
        <dbReference type="Proteomes" id="UP001234581"/>
    </source>
</evidence>
<feature type="region of interest" description="Disordered" evidence="1">
    <location>
        <begin position="177"/>
        <end position="213"/>
    </location>
</feature>
<reference evidence="3 4" key="1">
    <citation type="submission" date="2023-03" db="EMBL/GenBank/DDBJ databases">
        <title>Genome sequence of Lichtheimia ornata CBS 291.66.</title>
        <authorList>
            <person name="Mohabir J.T."/>
            <person name="Shea T.P."/>
            <person name="Kurbessoian T."/>
            <person name="Berby B."/>
            <person name="Fontaine J."/>
            <person name="Livny J."/>
            <person name="Gnirke A."/>
            <person name="Stajich J.E."/>
            <person name="Cuomo C.A."/>
        </authorList>
    </citation>
    <scope>NUCLEOTIDE SEQUENCE [LARGE SCALE GENOMIC DNA]</scope>
    <source>
        <strain evidence="3">CBS 291.66</strain>
    </source>
</reference>
<dbReference type="PROSITE" id="PS50174">
    <property type="entry name" value="G_PATCH"/>
    <property type="match status" value="1"/>
</dbReference>
<evidence type="ECO:0000256" key="1">
    <source>
        <dbReference type="SAM" id="MobiDB-lite"/>
    </source>
</evidence>
<dbReference type="InterPro" id="IPR025239">
    <property type="entry name" value="DUF4187"/>
</dbReference>
<dbReference type="EMBL" id="JARTCD010000014">
    <property type="protein sequence ID" value="KAJ8660270.1"/>
    <property type="molecule type" value="Genomic_DNA"/>
</dbReference>
<dbReference type="GeneID" id="83211545"/>
<dbReference type="Proteomes" id="UP001234581">
    <property type="component" value="Unassembled WGS sequence"/>
</dbReference>
<dbReference type="GO" id="GO:0000776">
    <property type="term" value="C:kinetochore"/>
    <property type="evidence" value="ECO:0007669"/>
    <property type="project" value="TreeGrafter"/>
</dbReference>
<dbReference type="SMART" id="SM01173">
    <property type="entry name" value="DUF4187"/>
    <property type="match status" value="1"/>
</dbReference>
<protein>
    <recommendedName>
        <fullName evidence="2">G-patch domain-containing protein</fullName>
    </recommendedName>
</protein>
<gene>
    <name evidence="3" type="ORF">O0I10_004132</name>
</gene>
<evidence type="ECO:0000259" key="2">
    <source>
        <dbReference type="PROSITE" id="PS50174"/>
    </source>
</evidence>
<dbReference type="SMART" id="SM00443">
    <property type="entry name" value="G_patch"/>
    <property type="match status" value="1"/>
</dbReference>
<dbReference type="AlphaFoldDB" id="A0AAD7V8J9"/>
<dbReference type="PANTHER" id="PTHR21032:SF0">
    <property type="entry name" value="G PATCH DOMAIN-CONTAINING PROTEIN 11"/>
    <property type="match status" value="1"/>
</dbReference>
<evidence type="ECO:0000313" key="3">
    <source>
        <dbReference type="EMBL" id="KAJ8660270.1"/>
    </source>
</evidence>
<comment type="caution">
    <text evidence="3">The sequence shown here is derived from an EMBL/GenBank/DDBJ whole genome shotgun (WGS) entry which is preliminary data.</text>
</comment>
<dbReference type="Pfam" id="PF13821">
    <property type="entry name" value="DUF4187"/>
    <property type="match status" value="1"/>
</dbReference>
<proteinExistence type="predicted"/>
<sequence>MSDSEEDYMSEKYLIQAEQHEKKQPQTYSERRKQATREHERKAYIAPRAQMEKKAREEGLNQSVSEDNKGMQMLMKMGFKKGMALGKSGDGMKAPIAVELKQGRGGIGTKRALEEEAKEQEAKRPNIDPEEYRELMAQRVKEAQRMRRSRAAASLIEKLDKDKGIEMNILWIFNIPEKTEDEQGNQEQEKDNGEVSGEDEKAEEDPLPYPEEEVEALKALPLEERLERLVSYLRNEHTYCFWCAVKYNDQRDLDENCPGPEEDDH</sequence>
<feature type="compositionally biased region" description="Basic and acidic residues" evidence="1">
    <location>
        <begin position="18"/>
        <end position="43"/>
    </location>
</feature>
<dbReference type="InterPro" id="IPR039249">
    <property type="entry name" value="GPATCH11"/>
</dbReference>
<feature type="compositionally biased region" description="Basic and acidic residues" evidence="1">
    <location>
        <begin position="50"/>
        <end position="59"/>
    </location>
</feature>
<dbReference type="PANTHER" id="PTHR21032">
    <property type="entry name" value="G PATCH DOMAIN-CONTAINING PROTEIN 11"/>
    <property type="match status" value="1"/>
</dbReference>
<accession>A0AAD7V8J9</accession>
<feature type="region of interest" description="Disordered" evidence="1">
    <location>
        <begin position="111"/>
        <end position="132"/>
    </location>
</feature>
<keyword evidence="4" id="KW-1185">Reference proteome</keyword>
<dbReference type="GO" id="GO:0003676">
    <property type="term" value="F:nucleic acid binding"/>
    <property type="evidence" value="ECO:0007669"/>
    <property type="project" value="InterPro"/>
</dbReference>
<dbReference type="InterPro" id="IPR000467">
    <property type="entry name" value="G_patch_dom"/>
</dbReference>
<name>A0AAD7V8J9_9FUNG</name>
<dbReference type="Pfam" id="PF01585">
    <property type="entry name" value="G-patch"/>
    <property type="match status" value="1"/>
</dbReference>
<feature type="domain" description="G-patch" evidence="2">
    <location>
        <begin position="66"/>
        <end position="112"/>
    </location>
</feature>
<dbReference type="RefSeq" id="XP_058345183.1">
    <property type="nucleotide sequence ID" value="XM_058484195.1"/>
</dbReference>
<organism evidence="3 4">
    <name type="scientific">Lichtheimia ornata</name>
    <dbReference type="NCBI Taxonomy" id="688661"/>
    <lineage>
        <taxon>Eukaryota</taxon>
        <taxon>Fungi</taxon>
        <taxon>Fungi incertae sedis</taxon>
        <taxon>Mucoromycota</taxon>
        <taxon>Mucoromycotina</taxon>
        <taxon>Mucoromycetes</taxon>
        <taxon>Mucorales</taxon>
        <taxon>Lichtheimiaceae</taxon>
        <taxon>Lichtheimia</taxon>
    </lineage>
</organism>
<feature type="region of interest" description="Disordered" evidence="1">
    <location>
        <begin position="1"/>
        <end position="68"/>
    </location>
</feature>